<sequence>MPFCNRLIVPKHVCRSEDRRDGEIFADLVDVCSFTLCNLLRQLSDLSRLSVSILEDLEGELLSICQRSRTLESKVISLQKHVSAFVTRPPLNSKHFFGGISRRDRKWFRLWESTDWCVSETDWCVSVTDWCVGVTNWCMGVPCNGLVPHPALFAALCLYSLG</sequence>
<name>A0A3B3R8H4_9TELE</name>
<protein>
    <submittedName>
        <fullName evidence="1">Uncharacterized protein</fullName>
    </submittedName>
</protein>
<dbReference type="Ensembl" id="ENSPKIT00000038994.1">
    <property type="protein sequence ID" value="ENSPKIP00000014549.1"/>
    <property type="gene ID" value="ENSPKIG00000001585.1"/>
</dbReference>
<proteinExistence type="predicted"/>
<evidence type="ECO:0000313" key="2">
    <source>
        <dbReference type="Proteomes" id="UP000261540"/>
    </source>
</evidence>
<accession>A0A3B3R8H4</accession>
<dbReference type="AlphaFoldDB" id="A0A3B3R8H4"/>
<organism evidence="1 2">
    <name type="scientific">Paramormyrops kingsleyae</name>
    <dbReference type="NCBI Taxonomy" id="1676925"/>
    <lineage>
        <taxon>Eukaryota</taxon>
        <taxon>Metazoa</taxon>
        <taxon>Chordata</taxon>
        <taxon>Craniata</taxon>
        <taxon>Vertebrata</taxon>
        <taxon>Euteleostomi</taxon>
        <taxon>Actinopterygii</taxon>
        <taxon>Neopterygii</taxon>
        <taxon>Teleostei</taxon>
        <taxon>Osteoglossocephala</taxon>
        <taxon>Osteoglossomorpha</taxon>
        <taxon>Osteoglossiformes</taxon>
        <taxon>Mormyridae</taxon>
        <taxon>Paramormyrops</taxon>
    </lineage>
</organism>
<dbReference type="STRING" id="1676925.ENSPKIP00000014549"/>
<reference evidence="1" key="2">
    <citation type="submission" date="2025-09" db="UniProtKB">
        <authorList>
            <consortium name="Ensembl"/>
        </authorList>
    </citation>
    <scope>IDENTIFICATION</scope>
</reference>
<keyword evidence="2" id="KW-1185">Reference proteome</keyword>
<dbReference type="Proteomes" id="UP000261540">
    <property type="component" value="Unplaced"/>
</dbReference>
<evidence type="ECO:0000313" key="1">
    <source>
        <dbReference type="Ensembl" id="ENSPKIP00000014549.1"/>
    </source>
</evidence>
<dbReference type="GeneTree" id="ENSGT01110000271476"/>
<dbReference type="Gene3D" id="1.20.5.340">
    <property type="match status" value="1"/>
</dbReference>
<reference evidence="1" key="1">
    <citation type="submission" date="2025-08" db="UniProtKB">
        <authorList>
            <consortium name="Ensembl"/>
        </authorList>
    </citation>
    <scope>IDENTIFICATION</scope>
</reference>